<dbReference type="SMART" id="SM00868">
    <property type="entry name" value="zf-AD"/>
    <property type="match status" value="1"/>
</dbReference>
<proteinExistence type="predicted"/>
<feature type="binding site" evidence="8">
    <location>
        <position position="3"/>
    </location>
    <ligand>
        <name>Zn(2+)</name>
        <dbReference type="ChEBI" id="CHEBI:29105"/>
    </ligand>
</feature>
<dbReference type="PROSITE" id="PS00028">
    <property type="entry name" value="ZINC_FINGER_C2H2_1"/>
    <property type="match status" value="8"/>
</dbReference>
<feature type="binding site" evidence="8">
    <location>
        <position position="6"/>
    </location>
    <ligand>
        <name>Zn(2+)</name>
        <dbReference type="ChEBI" id="CHEBI:29105"/>
    </ligand>
</feature>
<dbReference type="FunFam" id="3.30.160.60:FF:002992">
    <property type="entry name" value="transcription factor grauzone"/>
    <property type="match status" value="1"/>
</dbReference>
<dbReference type="PANTHER" id="PTHR24379:SF121">
    <property type="entry name" value="C2H2-TYPE DOMAIN-CONTAINING PROTEIN"/>
    <property type="match status" value="1"/>
</dbReference>
<dbReference type="InterPro" id="IPR013087">
    <property type="entry name" value="Znf_C2H2_type"/>
</dbReference>
<dbReference type="PROSITE" id="PS51915">
    <property type="entry name" value="ZAD"/>
    <property type="match status" value="1"/>
</dbReference>
<feature type="compositionally biased region" description="Basic residues" evidence="9">
    <location>
        <begin position="247"/>
        <end position="259"/>
    </location>
</feature>
<dbReference type="Pfam" id="PF00096">
    <property type="entry name" value="zf-C2H2"/>
    <property type="match status" value="3"/>
</dbReference>
<dbReference type="Pfam" id="PF07776">
    <property type="entry name" value="zf-AD"/>
    <property type="match status" value="1"/>
</dbReference>
<dbReference type="OrthoDB" id="10039931at2759"/>
<dbReference type="KEGG" id="dan:6503031"/>
<dbReference type="InterPro" id="IPR012934">
    <property type="entry name" value="Znf_AD"/>
</dbReference>
<dbReference type="InParanoid" id="B3MQ25"/>
<dbReference type="FunCoup" id="B3MQ25">
    <property type="interactions" value="1128"/>
</dbReference>
<dbReference type="EMBL" id="CH902621">
    <property type="protein sequence ID" value="EDV44451.2"/>
    <property type="molecule type" value="Genomic_DNA"/>
</dbReference>
<feature type="binding site" evidence="8">
    <location>
        <position position="58"/>
    </location>
    <ligand>
        <name>Zn(2+)</name>
        <dbReference type="ChEBI" id="CHEBI:29105"/>
    </ligand>
</feature>
<evidence type="ECO:0000256" key="3">
    <source>
        <dbReference type="ARBA" id="ARBA00022771"/>
    </source>
</evidence>
<evidence type="ECO:0000256" key="7">
    <source>
        <dbReference type="PROSITE-ProRule" id="PRU00042"/>
    </source>
</evidence>
<dbReference type="Gene3D" id="3.40.1800.20">
    <property type="match status" value="1"/>
</dbReference>
<feature type="domain" description="C2H2-type" evidence="10">
    <location>
        <begin position="434"/>
        <end position="457"/>
    </location>
</feature>
<sequence>MICRLCLEDAEHGVPIFGEQESVVVQPALRQLAELIERHLQLVVAANDAVSTCLCNSCWQQLADIERFCTMVADKQRSLQLKTELPELPDMPEPALVVWNTESPIEPKVSFEGDDIKDHILCEPVIDAMADGSDCGDDTFDPEFEPDCDTEPEPVPDPVKPRPRGRPRKTPLQQTQQIIKRKYEKRKQQQQAKSNISELSLRESRARMRELKRTSGGDSPEEKDEQEHDDEDDSSEEVEEKATPSAKRGRPKSATKKKRTNGDEDGEEAPVKRSSIKEMDDYIAANVKLDCALCAAPLEDFNDLKRHFRVEHDCTGYVKCCNNRYKKRTLYVDHLHCHKDPQYFSCQSCRKNFLNRNSQVMHMLRFHSQQQELVHQCAICEARFAKKFLLTMHLKGHKGTERPEVCDTCGKTFRTKFELSAHVKRMHAADFTPIICDICGTHFRSKANFLIHKKALHPDGPVAEVQCTLCGRWLRDERSLRKHLARHDDRDGDTKYRCLLCNAEKSSRAALSSHMRYHHSAKRHKCTLCDKEFKLPRALSEHMATHTGIDLYQCQFCTRTFKSHANMHNHKKKMHPNEWVRKYTQPSSSIAAIAASASASAQVQQMIPPPVGLGVGLGSAPVVQAGAVPVSVPVTGNMLPSMVAPQLNVVVPKTLIEIPDPEAFDFASNSSVCPTPD</sequence>
<keyword evidence="5" id="KW-0805">Transcription regulation</keyword>
<dbReference type="GeneID" id="6503031"/>
<protein>
    <recommendedName>
        <fullName evidence="14">Transcription factor grauzone</fullName>
    </recommendedName>
</protein>
<dbReference type="Gene3D" id="3.30.160.60">
    <property type="entry name" value="Classic Zinc Finger"/>
    <property type="match status" value="4"/>
</dbReference>
<feature type="compositionally biased region" description="Basic and acidic residues" evidence="9">
    <location>
        <begin position="200"/>
        <end position="215"/>
    </location>
</feature>
<feature type="domain" description="C2H2-type" evidence="10">
    <location>
        <begin position="375"/>
        <end position="402"/>
    </location>
</feature>
<organism evidence="12 13">
    <name type="scientific">Drosophila ananassae</name>
    <name type="common">Fruit fly</name>
    <dbReference type="NCBI Taxonomy" id="7217"/>
    <lineage>
        <taxon>Eukaryota</taxon>
        <taxon>Metazoa</taxon>
        <taxon>Ecdysozoa</taxon>
        <taxon>Arthropoda</taxon>
        <taxon>Hexapoda</taxon>
        <taxon>Insecta</taxon>
        <taxon>Pterygota</taxon>
        <taxon>Neoptera</taxon>
        <taxon>Endopterygota</taxon>
        <taxon>Diptera</taxon>
        <taxon>Brachycera</taxon>
        <taxon>Muscomorpha</taxon>
        <taxon>Ephydroidea</taxon>
        <taxon>Drosophilidae</taxon>
        <taxon>Drosophila</taxon>
        <taxon>Sophophora</taxon>
    </lineage>
</organism>
<dbReference type="Proteomes" id="UP000007801">
    <property type="component" value="Unassembled WGS sequence"/>
</dbReference>
<feature type="compositionally biased region" description="Acidic residues" evidence="9">
    <location>
        <begin position="134"/>
        <end position="154"/>
    </location>
</feature>
<dbReference type="SMR" id="B3MQ25"/>
<dbReference type="PANTHER" id="PTHR24379">
    <property type="entry name" value="KRAB AND ZINC FINGER DOMAIN-CONTAINING"/>
    <property type="match status" value="1"/>
</dbReference>
<gene>
    <name evidence="12" type="primary">Dana\GF20321</name>
    <name evidence="12" type="synonym">dana_GLEANR_2732</name>
    <name evidence="12" type="ORF">GF20321</name>
</gene>
<evidence type="ECO:0000259" key="10">
    <source>
        <dbReference type="PROSITE" id="PS50157"/>
    </source>
</evidence>
<evidence type="ECO:0000313" key="12">
    <source>
        <dbReference type="EMBL" id="EDV44451.2"/>
    </source>
</evidence>
<evidence type="ECO:0000256" key="5">
    <source>
        <dbReference type="ARBA" id="ARBA00023015"/>
    </source>
</evidence>
<evidence type="ECO:0000256" key="9">
    <source>
        <dbReference type="SAM" id="MobiDB-lite"/>
    </source>
</evidence>
<name>B3MQ25_DROAN</name>
<dbReference type="FunFam" id="3.40.1800.20:FF:000002">
    <property type="entry name" value="Weckle, isoform B"/>
    <property type="match status" value="1"/>
</dbReference>
<evidence type="ECO:0000256" key="2">
    <source>
        <dbReference type="ARBA" id="ARBA00022737"/>
    </source>
</evidence>
<dbReference type="eggNOG" id="KOG1721">
    <property type="taxonomic scope" value="Eukaryota"/>
</dbReference>
<dbReference type="FunFam" id="3.30.160.60:FF:002993">
    <property type="entry name" value="Blast:Transcription factor grauzone"/>
    <property type="match status" value="1"/>
</dbReference>
<keyword evidence="1 8" id="KW-0479">Metal-binding</keyword>
<reference evidence="12 13" key="1">
    <citation type="journal article" date="2007" name="Nature">
        <title>Evolution of genes and genomes on the Drosophila phylogeny.</title>
        <authorList>
            <consortium name="Drosophila 12 Genomes Consortium"/>
            <person name="Clark A.G."/>
            <person name="Eisen M.B."/>
            <person name="Smith D.R."/>
            <person name="Bergman C.M."/>
            <person name="Oliver B."/>
            <person name="Markow T.A."/>
            <person name="Kaufman T.C."/>
            <person name="Kellis M."/>
            <person name="Gelbart W."/>
            <person name="Iyer V.N."/>
            <person name="Pollard D.A."/>
            <person name="Sackton T.B."/>
            <person name="Larracuente A.M."/>
            <person name="Singh N.D."/>
            <person name="Abad J.P."/>
            <person name="Abt D.N."/>
            <person name="Adryan B."/>
            <person name="Aguade M."/>
            <person name="Akashi H."/>
            <person name="Anderson W.W."/>
            <person name="Aquadro C.F."/>
            <person name="Ardell D.H."/>
            <person name="Arguello R."/>
            <person name="Artieri C.G."/>
            <person name="Barbash D.A."/>
            <person name="Barker D."/>
            <person name="Barsanti P."/>
            <person name="Batterham P."/>
            <person name="Batzoglou S."/>
            <person name="Begun D."/>
            <person name="Bhutkar A."/>
            <person name="Blanco E."/>
            <person name="Bosak S.A."/>
            <person name="Bradley R.K."/>
            <person name="Brand A.D."/>
            <person name="Brent M.R."/>
            <person name="Brooks A.N."/>
            <person name="Brown R.H."/>
            <person name="Butlin R.K."/>
            <person name="Caggese C."/>
            <person name="Calvi B.R."/>
            <person name="Bernardo de Carvalho A."/>
            <person name="Caspi A."/>
            <person name="Castrezana S."/>
            <person name="Celniker S.E."/>
            <person name="Chang J.L."/>
            <person name="Chapple C."/>
            <person name="Chatterji S."/>
            <person name="Chinwalla A."/>
            <person name="Civetta A."/>
            <person name="Clifton S.W."/>
            <person name="Comeron J.M."/>
            <person name="Costello J.C."/>
            <person name="Coyne J.A."/>
            <person name="Daub J."/>
            <person name="David R.G."/>
            <person name="Delcher A.L."/>
            <person name="Delehaunty K."/>
            <person name="Do C.B."/>
            <person name="Ebling H."/>
            <person name="Edwards K."/>
            <person name="Eickbush T."/>
            <person name="Evans J.D."/>
            <person name="Filipski A."/>
            <person name="Findeiss S."/>
            <person name="Freyhult E."/>
            <person name="Fulton L."/>
            <person name="Fulton R."/>
            <person name="Garcia A.C."/>
            <person name="Gardiner A."/>
            <person name="Garfield D.A."/>
            <person name="Garvin B.E."/>
            <person name="Gibson G."/>
            <person name="Gilbert D."/>
            <person name="Gnerre S."/>
            <person name="Godfrey J."/>
            <person name="Good R."/>
            <person name="Gotea V."/>
            <person name="Gravely B."/>
            <person name="Greenberg A.J."/>
            <person name="Griffiths-Jones S."/>
            <person name="Gross S."/>
            <person name="Guigo R."/>
            <person name="Gustafson E.A."/>
            <person name="Haerty W."/>
            <person name="Hahn M.W."/>
            <person name="Halligan D.L."/>
            <person name="Halpern A.L."/>
            <person name="Halter G.M."/>
            <person name="Han M.V."/>
            <person name="Heger A."/>
            <person name="Hillier L."/>
            <person name="Hinrichs A.S."/>
            <person name="Holmes I."/>
            <person name="Hoskins R.A."/>
            <person name="Hubisz M.J."/>
            <person name="Hultmark D."/>
            <person name="Huntley M.A."/>
            <person name="Jaffe D.B."/>
            <person name="Jagadeeshan S."/>
            <person name="Jeck W.R."/>
            <person name="Johnson J."/>
            <person name="Jones C.D."/>
            <person name="Jordan W.C."/>
            <person name="Karpen G.H."/>
            <person name="Kataoka E."/>
            <person name="Keightley P.D."/>
            <person name="Kheradpour P."/>
            <person name="Kirkness E.F."/>
            <person name="Koerich L.B."/>
            <person name="Kristiansen K."/>
            <person name="Kudrna D."/>
            <person name="Kulathinal R.J."/>
            <person name="Kumar S."/>
            <person name="Kwok R."/>
            <person name="Lander E."/>
            <person name="Langley C.H."/>
            <person name="Lapoint R."/>
            <person name="Lazzaro B.P."/>
            <person name="Lee S.J."/>
            <person name="Levesque L."/>
            <person name="Li R."/>
            <person name="Lin C.F."/>
            <person name="Lin M.F."/>
            <person name="Lindblad-Toh K."/>
            <person name="Llopart A."/>
            <person name="Long M."/>
            <person name="Low L."/>
            <person name="Lozovsky E."/>
            <person name="Lu J."/>
            <person name="Luo M."/>
            <person name="Machado C.A."/>
            <person name="Makalowski W."/>
            <person name="Marzo M."/>
            <person name="Matsuda M."/>
            <person name="Matzkin L."/>
            <person name="McAllister B."/>
            <person name="McBride C.S."/>
            <person name="McKernan B."/>
            <person name="McKernan K."/>
            <person name="Mendez-Lago M."/>
            <person name="Minx P."/>
            <person name="Mollenhauer M.U."/>
            <person name="Montooth K."/>
            <person name="Mount S.M."/>
            <person name="Mu X."/>
            <person name="Myers E."/>
            <person name="Negre B."/>
            <person name="Newfeld S."/>
            <person name="Nielsen R."/>
            <person name="Noor M.A."/>
            <person name="O'Grady P."/>
            <person name="Pachter L."/>
            <person name="Papaceit M."/>
            <person name="Parisi M.J."/>
            <person name="Parisi M."/>
            <person name="Parts L."/>
            <person name="Pedersen J.S."/>
            <person name="Pesole G."/>
            <person name="Phillippy A.M."/>
            <person name="Ponting C.P."/>
            <person name="Pop M."/>
            <person name="Porcelli D."/>
            <person name="Powell J.R."/>
            <person name="Prohaska S."/>
            <person name="Pruitt K."/>
            <person name="Puig M."/>
            <person name="Quesneville H."/>
            <person name="Ram K.R."/>
            <person name="Rand D."/>
            <person name="Rasmussen M.D."/>
            <person name="Reed L.K."/>
            <person name="Reenan R."/>
            <person name="Reily A."/>
            <person name="Remington K.A."/>
            <person name="Rieger T.T."/>
            <person name="Ritchie M.G."/>
            <person name="Robin C."/>
            <person name="Rogers Y.H."/>
            <person name="Rohde C."/>
            <person name="Rozas J."/>
            <person name="Rubenfield M.J."/>
            <person name="Ruiz A."/>
            <person name="Russo S."/>
            <person name="Salzberg S.L."/>
            <person name="Sanchez-Gracia A."/>
            <person name="Saranga D.J."/>
            <person name="Sato H."/>
            <person name="Schaeffer S.W."/>
            <person name="Schatz M.C."/>
            <person name="Schlenke T."/>
            <person name="Schwartz R."/>
            <person name="Segarra C."/>
            <person name="Singh R.S."/>
            <person name="Sirot L."/>
            <person name="Sirota M."/>
            <person name="Sisneros N.B."/>
            <person name="Smith C.D."/>
            <person name="Smith T.F."/>
            <person name="Spieth J."/>
            <person name="Stage D.E."/>
            <person name="Stark A."/>
            <person name="Stephan W."/>
            <person name="Strausberg R.L."/>
            <person name="Strempel S."/>
            <person name="Sturgill D."/>
            <person name="Sutton G."/>
            <person name="Sutton G.G."/>
            <person name="Tao W."/>
            <person name="Teichmann S."/>
            <person name="Tobari Y.N."/>
            <person name="Tomimura Y."/>
            <person name="Tsolas J.M."/>
            <person name="Valente V.L."/>
            <person name="Venter E."/>
            <person name="Venter J.C."/>
            <person name="Vicario S."/>
            <person name="Vieira F.G."/>
            <person name="Vilella A.J."/>
            <person name="Villasante A."/>
            <person name="Walenz B."/>
            <person name="Wang J."/>
            <person name="Wasserman M."/>
            <person name="Watts T."/>
            <person name="Wilson D."/>
            <person name="Wilson R.K."/>
            <person name="Wing R.A."/>
            <person name="Wolfner M.F."/>
            <person name="Wong A."/>
            <person name="Wong G.K."/>
            <person name="Wu C.I."/>
            <person name="Wu G."/>
            <person name="Yamamoto D."/>
            <person name="Yang H.P."/>
            <person name="Yang S.P."/>
            <person name="Yorke J.A."/>
            <person name="Yoshida K."/>
            <person name="Zdobnov E."/>
            <person name="Zhang P."/>
            <person name="Zhang Y."/>
            <person name="Zimin A.V."/>
            <person name="Baldwin J."/>
            <person name="Abdouelleil A."/>
            <person name="Abdulkadir J."/>
            <person name="Abebe A."/>
            <person name="Abera B."/>
            <person name="Abreu J."/>
            <person name="Acer S.C."/>
            <person name="Aftuck L."/>
            <person name="Alexander A."/>
            <person name="An P."/>
            <person name="Anderson E."/>
            <person name="Anderson S."/>
            <person name="Arachi H."/>
            <person name="Azer M."/>
            <person name="Bachantsang P."/>
            <person name="Barry A."/>
            <person name="Bayul T."/>
            <person name="Berlin A."/>
            <person name="Bessette D."/>
            <person name="Bloom T."/>
            <person name="Blye J."/>
            <person name="Boguslavskiy L."/>
            <person name="Bonnet C."/>
            <person name="Boukhgalter B."/>
            <person name="Bourzgui I."/>
            <person name="Brown A."/>
            <person name="Cahill P."/>
            <person name="Channer S."/>
            <person name="Cheshatsang Y."/>
            <person name="Chuda L."/>
            <person name="Citroen M."/>
            <person name="Collymore A."/>
            <person name="Cooke P."/>
            <person name="Costello M."/>
            <person name="D'Aco K."/>
            <person name="Daza R."/>
            <person name="De Haan G."/>
            <person name="DeGray S."/>
            <person name="DeMaso C."/>
            <person name="Dhargay N."/>
            <person name="Dooley K."/>
            <person name="Dooley E."/>
            <person name="Doricent M."/>
            <person name="Dorje P."/>
            <person name="Dorjee K."/>
            <person name="Dupes A."/>
            <person name="Elong R."/>
            <person name="Falk J."/>
            <person name="Farina A."/>
            <person name="Faro S."/>
            <person name="Ferguson D."/>
            <person name="Fisher S."/>
            <person name="Foley C.D."/>
            <person name="Franke A."/>
            <person name="Friedrich D."/>
            <person name="Gadbois L."/>
            <person name="Gearin G."/>
            <person name="Gearin C.R."/>
            <person name="Giannoukos G."/>
            <person name="Goode T."/>
            <person name="Graham J."/>
            <person name="Grandbois E."/>
            <person name="Grewal S."/>
            <person name="Gyaltsen K."/>
            <person name="Hafez N."/>
            <person name="Hagos B."/>
            <person name="Hall J."/>
            <person name="Henson C."/>
            <person name="Hollinger A."/>
            <person name="Honan T."/>
            <person name="Huard M.D."/>
            <person name="Hughes L."/>
            <person name="Hurhula B."/>
            <person name="Husby M.E."/>
            <person name="Kamat A."/>
            <person name="Kanga B."/>
            <person name="Kashin S."/>
            <person name="Khazanovich D."/>
            <person name="Kisner P."/>
            <person name="Lance K."/>
            <person name="Lara M."/>
            <person name="Lee W."/>
            <person name="Lennon N."/>
            <person name="Letendre F."/>
            <person name="LeVine R."/>
            <person name="Lipovsky A."/>
            <person name="Liu X."/>
            <person name="Liu J."/>
            <person name="Liu S."/>
            <person name="Lokyitsang T."/>
            <person name="Lokyitsang Y."/>
            <person name="Lubonja R."/>
            <person name="Lui A."/>
            <person name="MacDonald P."/>
            <person name="Magnisalis V."/>
            <person name="Maru K."/>
            <person name="Matthews C."/>
            <person name="McCusker W."/>
            <person name="McDonough S."/>
            <person name="Mehta T."/>
            <person name="Meldrim J."/>
            <person name="Meneus L."/>
            <person name="Mihai O."/>
            <person name="Mihalev A."/>
            <person name="Mihova T."/>
            <person name="Mittelman R."/>
            <person name="Mlenga V."/>
            <person name="Montmayeur A."/>
            <person name="Mulrain L."/>
            <person name="Navidi A."/>
            <person name="Naylor J."/>
            <person name="Negash T."/>
            <person name="Nguyen T."/>
            <person name="Nguyen N."/>
            <person name="Nicol R."/>
            <person name="Norbu C."/>
            <person name="Norbu N."/>
            <person name="Novod N."/>
            <person name="O'Neill B."/>
            <person name="Osman S."/>
            <person name="Markiewicz E."/>
            <person name="Oyono O.L."/>
            <person name="Patti C."/>
            <person name="Phunkhang P."/>
            <person name="Pierre F."/>
            <person name="Priest M."/>
            <person name="Raghuraman S."/>
            <person name="Rege F."/>
            <person name="Reyes R."/>
            <person name="Rise C."/>
            <person name="Rogov P."/>
            <person name="Ross K."/>
            <person name="Ryan E."/>
            <person name="Settipalli S."/>
            <person name="Shea T."/>
            <person name="Sherpa N."/>
            <person name="Shi L."/>
            <person name="Shih D."/>
            <person name="Sparrow T."/>
            <person name="Spaulding J."/>
            <person name="Stalker J."/>
            <person name="Stange-Thomann N."/>
            <person name="Stavropoulos S."/>
            <person name="Stone C."/>
            <person name="Strader C."/>
            <person name="Tesfaye S."/>
            <person name="Thomson T."/>
            <person name="Thoulutsang Y."/>
            <person name="Thoulutsang D."/>
            <person name="Topham K."/>
            <person name="Topping I."/>
            <person name="Tsamla T."/>
            <person name="Vassiliev H."/>
            <person name="Vo A."/>
            <person name="Wangchuk T."/>
            <person name="Wangdi T."/>
            <person name="Weiand M."/>
            <person name="Wilkinson J."/>
            <person name="Wilson A."/>
            <person name="Yadav S."/>
            <person name="Young G."/>
            <person name="Yu Q."/>
            <person name="Zembek L."/>
            <person name="Zhong D."/>
            <person name="Zimmer A."/>
            <person name="Zwirko Z."/>
            <person name="Jaffe D.B."/>
            <person name="Alvarez P."/>
            <person name="Brockman W."/>
            <person name="Butler J."/>
            <person name="Chin C."/>
            <person name="Gnerre S."/>
            <person name="Grabherr M."/>
            <person name="Kleber M."/>
            <person name="Mauceli E."/>
            <person name="MacCallum I."/>
        </authorList>
    </citation>
    <scope>NUCLEOTIDE SEQUENCE [LARGE SCALE GENOMIC DNA]</scope>
    <source>
        <strain evidence="13">Tucson 14024-0371.13</strain>
    </source>
</reference>
<dbReference type="GO" id="GO:0008270">
    <property type="term" value="F:zinc ion binding"/>
    <property type="evidence" value="ECO:0007669"/>
    <property type="project" value="UniProtKB-UniRule"/>
</dbReference>
<feature type="binding site" evidence="8">
    <location>
        <position position="55"/>
    </location>
    <ligand>
        <name>Zn(2+)</name>
        <dbReference type="ChEBI" id="CHEBI:29105"/>
    </ligand>
</feature>
<feature type="domain" description="C2H2-type" evidence="10">
    <location>
        <begin position="465"/>
        <end position="492"/>
    </location>
</feature>
<evidence type="ECO:0000256" key="8">
    <source>
        <dbReference type="PROSITE-ProRule" id="PRU01263"/>
    </source>
</evidence>
<feature type="compositionally biased region" description="Acidic residues" evidence="9">
    <location>
        <begin position="219"/>
        <end position="239"/>
    </location>
</feature>
<dbReference type="STRING" id="7217.B3MQ25"/>
<evidence type="ECO:0000259" key="11">
    <source>
        <dbReference type="PROSITE" id="PS51915"/>
    </source>
</evidence>
<dbReference type="SUPFAM" id="SSF57667">
    <property type="entry name" value="beta-beta-alpha zinc fingers"/>
    <property type="match status" value="4"/>
</dbReference>
<accession>B3MQ25</accession>
<dbReference type="SMART" id="SM00355">
    <property type="entry name" value="ZnF_C2H2"/>
    <property type="match status" value="9"/>
</dbReference>
<dbReference type="GO" id="GO:0005634">
    <property type="term" value="C:nucleus"/>
    <property type="evidence" value="ECO:0007669"/>
    <property type="project" value="InterPro"/>
</dbReference>
<feature type="domain" description="C2H2-type" evidence="10">
    <location>
        <begin position="524"/>
        <end position="551"/>
    </location>
</feature>
<keyword evidence="4 8" id="KW-0862">Zinc</keyword>
<dbReference type="InterPro" id="IPR036236">
    <property type="entry name" value="Znf_C2H2_sf"/>
</dbReference>
<keyword evidence="13" id="KW-1185">Reference proteome</keyword>
<evidence type="ECO:0008006" key="14">
    <source>
        <dbReference type="Google" id="ProtNLM"/>
    </source>
</evidence>
<dbReference type="AlphaFoldDB" id="B3MQ25"/>
<dbReference type="HOGENOM" id="CLU_002678_94_13_1"/>
<evidence type="ECO:0000256" key="4">
    <source>
        <dbReference type="ARBA" id="ARBA00022833"/>
    </source>
</evidence>
<feature type="domain" description="ZAD" evidence="11">
    <location>
        <begin position="1"/>
        <end position="82"/>
    </location>
</feature>
<keyword evidence="6" id="KW-0804">Transcription</keyword>
<feature type="domain" description="C2H2-type" evidence="10">
    <location>
        <begin position="496"/>
        <end position="524"/>
    </location>
</feature>
<evidence type="ECO:0000256" key="1">
    <source>
        <dbReference type="ARBA" id="ARBA00022723"/>
    </source>
</evidence>
<feature type="region of interest" description="Disordered" evidence="9">
    <location>
        <begin position="132"/>
        <end position="273"/>
    </location>
</feature>
<keyword evidence="3 7" id="KW-0863">Zinc-finger</keyword>
<dbReference type="SUPFAM" id="SSF57716">
    <property type="entry name" value="Glucocorticoid receptor-like (DNA-binding domain)"/>
    <property type="match status" value="1"/>
</dbReference>
<feature type="domain" description="C2H2-type" evidence="10">
    <location>
        <begin position="552"/>
        <end position="580"/>
    </location>
</feature>
<feature type="domain" description="C2H2-type" evidence="10">
    <location>
        <begin position="344"/>
        <end position="372"/>
    </location>
</feature>
<evidence type="ECO:0000256" key="6">
    <source>
        <dbReference type="ARBA" id="ARBA00023163"/>
    </source>
</evidence>
<dbReference type="PROSITE" id="PS50157">
    <property type="entry name" value="ZINC_FINGER_C2H2_2"/>
    <property type="match status" value="8"/>
</dbReference>
<keyword evidence="2" id="KW-0677">Repeat</keyword>
<evidence type="ECO:0000313" key="13">
    <source>
        <dbReference type="Proteomes" id="UP000007801"/>
    </source>
</evidence>
<feature type="domain" description="C2H2-type" evidence="10">
    <location>
        <begin position="404"/>
        <end position="432"/>
    </location>
</feature>